<dbReference type="EMBL" id="CZPT02000257">
    <property type="protein sequence ID" value="SCU65257.1"/>
    <property type="molecule type" value="Genomic_DNA"/>
</dbReference>
<dbReference type="Proteomes" id="UP000195570">
    <property type="component" value="Unassembled WGS sequence"/>
</dbReference>
<accession>A0A1G4I100</accession>
<dbReference type="AlphaFoldDB" id="A0A1G4I100"/>
<feature type="coiled-coil region" evidence="1">
    <location>
        <begin position="1087"/>
        <end position="1128"/>
    </location>
</feature>
<sequence>MLTALHVTLPRGQARHDQRCPNRCIVANENTGEVSLIPVVHPSEREPLSRGPVDDTDDEGDEVQFCFGHISISPHHSSIFAKQLAPLLQELWRCFLCYRWGCANSAAKEKDIRKSHSGCPRSSNPARVSEKGRPWCRVCSNELYSLTRSVFVYGSQSTTDRRSLFIHLAKATGQALVQYVDFASPFCCGDRCSVSFSLVDLHHRWGVRDVLNIDDVRQGYSGPHRTRQSQTQGRLWVPPKREGLSNGENVSQRILCAIKQAEAPRSLCTFAEREDHTLRSTLVLTFFISRHSHGAVELTADGATLWGHKHCHRERRREGSVEEARINIILLPDSVAAARGRRDAEESRSLARVLQACGSWRKKVEEGEDPASAGAVHGREPGRVGSVSGDRFGGEVQPPHSEVTSVSLCASPLLSHLFYTTAHYICHVGRGLYSSDLHNPEAKRVGAGNCAGCIGGAERHSPGVSPHCSSCNPSLFGSCGSSIAVDCVDASLGKSIVVCCVNSGLDHRPQVRQALFFVHRVTAGGKSQGATPCERNSFENSGSISEVRQYFQKKKVERENVFSCEHGMRQSPERRSAPIPQPNDTTKPVCTELGERPTDFAASPGDAGAPSDRICSKSKHCCENHVELGSPSSEPPQTTHTATGMHRLHKRTVFGGYDGYQTYNFPHVNHDQSDKDCSSHGFLFDVDKNMSAHSRVVEEAASKGNQLSGLSRGCTRFCTPGDAHSPLTPHARHMPGESSTYNCSAARAALLGEGHTEEEEEKKRPCGNVAQLPRSQVSASEGLNISGGLVGWAKGSHEHCKGPASAMKRTDELAHAYWDLIEAEVETHDSIDHYVRHHVVAPPRTSSSPEPQREVPLWKEGRVEEDRKSLGMPETLLLRKKNVDKSTTTAATSTEQRVEKMINKLEVQLLLLGYRLFLSGLSEDADPVYVAESRDLTRDEGSAHASNHTGVHLPKHIFDTLASNLAQQPGTLGKSESYRVAGKTTFEQSLCWKCLAHRHTRKDDAYRRFLDVLQALCGRITREGWLDRTSPFAEEEQEERMGTGELSRNLPFSVSSMEQRESSLLLQASKLTTALHQRRTHKQQVIHDDACMQIAELQEELRREREQRRKLQEELAELRFRTSKYKAKLSFIDSTLKPMVTNGIKELEAMISERKRMRRSSREGGRSGDGIEP</sequence>
<keyword evidence="1" id="KW-0175">Coiled coil</keyword>
<proteinExistence type="predicted"/>
<dbReference type="RefSeq" id="XP_067076884.1">
    <property type="nucleotide sequence ID" value="XM_067220783.1"/>
</dbReference>
<comment type="caution">
    <text evidence="3">The sequence shown here is derived from an EMBL/GenBank/DDBJ whole genome shotgun (WGS) entry which is preliminary data.</text>
</comment>
<evidence type="ECO:0000313" key="4">
    <source>
        <dbReference type="Proteomes" id="UP000195570"/>
    </source>
</evidence>
<name>A0A1G4I100_TRYEQ</name>
<feature type="compositionally biased region" description="Basic and acidic residues" evidence="2">
    <location>
        <begin position="1152"/>
        <end position="1166"/>
    </location>
</feature>
<reference evidence="3" key="1">
    <citation type="submission" date="2016-09" db="EMBL/GenBank/DDBJ databases">
        <authorList>
            <person name="Hebert L."/>
            <person name="Moumen B."/>
        </authorList>
    </citation>
    <scope>NUCLEOTIDE SEQUENCE [LARGE SCALE GENOMIC DNA]</scope>
    <source>
        <strain evidence="3">OVI</strain>
    </source>
</reference>
<evidence type="ECO:0000256" key="2">
    <source>
        <dbReference type="SAM" id="MobiDB-lite"/>
    </source>
</evidence>
<evidence type="ECO:0000313" key="3">
    <source>
        <dbReference type="EMBL" id="SCU65257.1"/>
    </source>
</evidence>
<dbReference type="GeneID" id="92381980"/>
<gene>
    <name evidence="3" type="ORF">TEOVI_000804600</name>
</gene>
<dbReference type="VEuPathDB" id="TriTrypDB:TEOVI_000804600"/>
<feature type="compositionally biased region" description="Basic and acidic residues" evidence="2">
    <location>
        <begin position="566"/>
        <end position="576"/>
    </location>
</feature>
<feature type="region of interest" description="Disordered" evidence="2">
    <location>
        <begin position="1152"/>
        <end position="1173"/>
    </location>
</feature>
<feature type="region of interest" description="Disordered" evidence="2">
    <location>
        <begin position="365"/>
        <end position="384"/>
    </location>
</feature>
<keyword evidence="4" id="KW-1185">Reference proteome</keyword>
<feature type="region of interest" description="Disordered" evidence="2">
    <location>
        <begin position="566"/>
        <end position="588"/>
    </location>
</feature>
<protein>
    <submittedName>
        <fullName evidence="3">Uncharacterized protein</fullName>
    </submittedName>
</protein>
<organism evidence="3 4">
    <name type="scientific">Trypanosoma equiperdum</name>
    <dbReference type="NCBI Taxonomy" id="5694"/>
    <lineage>
        <taxon>Eukaryota</taxon>
        <taxon>Discoba</taxon>
        <taxon>Euglenozoa</taxon>
        <taxon>Kinetoplastea</taxon>
        <taxon>Metakinetoplastina</taxon>
        <taxon>Trypanosomatida</taxon>
        <taxon>Trypanosomatidae</taxon>
        <taxon>Trypanosoma</taxon>
    </lineage>
</organism>
<evidence type="ECO:0000256" key="1">
    <source>
        <dbReference type="SAM" id="Coils"/>
    </source>
</evidence>